<dbReference type="Proteomes" id="UP000271241">
    <property type="component" value="Unassembled WGS sequence"/>
</dbReference>
<reference evidence="10" key="1">
    <citation type="journal article" date="2018" name="Nat. Microbiol.">
        <title>Leveraging single-cell genomics to expand the fungal tree of life.</title>
        <authorList>
            <person name="Ahrendt S.R."/>
            <person name="Quandt C.A."/>
            <person name="Ciobanu D."/>
            <person name="Clum A."/>
            <person name="Salamov A."/>
            <person name="Andreopoulos B."/>
            <person name="Cheng J.F."/>
            <person name="Woyke T."/>
            <person name="Pelin A."/>
            <person name="Henrissat B."/>
            <person name="Reynolds N.K."/>
            <person name="Benny G.L."/>
            <person name="Smith M.E."/>
            <person name="James T.Y."/>
            <person name="Grigoriev I.V."/>
        </authorList>
    </citation>
    <scope>NUCLEOTIDE SEQUENCE [LARGE SCALE GENOMIC DNA]</scope>
    <source>
        <strain evidence="10">RSA 1356</strain>
    </source>
</reference>
<sequence length="259" mass="27094">MRRLHSFAKPALLFTLVCALGSALISDTIYVFPLFGPRLSSHLGYTKLQTNIAASAGNVGLFLSEPLLGAFNDKYGPRGSAICGAIALYISFIGLAALYAGHLYTSSFAVAVALLLLMGVGASAVQEAAFSSVTRNFSSSVRGTMLGLLYMFFGLSGLFYSEISARWFSGSHNEDITYDFLVTLAHITGVGSLLAAAGLKRHSSAKNDGAKTHGAGSKPGIPARPKLGGRHSSVRSSGSSSDDSLLHLGEPASEKTQLL</sequence>
<evidence type="ECO:0000256" key="3">
    <source>
        <dbReference type="ARBA" id="ARBA00022989"/>
    </source>
</evidence>
<evidence type="ECO:0000256" key="6">
    <source>
        <dbReference type="SAM" id="Phobius"/>
    </source>
</evidence>
<evidence type="ECO:0000256" key="7">
    <source>
        <dbReference type="SAM" id="SignalP"/>
    </source>
</evidence>
<protein>
    <submittedName>
        <fullName evidence="9">Major facilitator superfamily domain-containing protein</fullName>
    </submittedName>
</protein>
<evidence type="ECO:0000256" key="1">
    <source>
        <dbReference type="ARBA" id="ARBA00004141"/>
    </source>
</evidence>
<gene>
    <name evidence="9" type="ORF">THASP1DRAFT_25791</name>
</gene>
<feature type="transmembrane region" description="Helical" evidence="6">
    <location>
        <begin position="12"/>
        <end position="32"/>
    </location>
</feature>
<feature type="signal peptide" evidence="7">
    <location>
        <begin position="1"/>
        <end position="19"/>
    </location>
</feature>
<dbReference type="AlphaFoldDB" id="A0A4P9XJ51"/>
<dbReference type="STRING" id="78915.A0A4P9XJ51"/>
<dbReference type="InterPro" id="IPR020846">
    <property type="entry name" value="MFS_dom"/>
</dbReference>
<feature type="non-terminal residue" evidence="9">
    <location>
        <position position="259"/>
    </location>
</feature>
<dbReference type="Gene3D" id="1.20.1250.20">
    <property type="entry name" value="MFS general substrate transporter like domains"/>
    <property type="match status" value="1"/>
</dbReference>
<feature type="domain" description="Major facilitator superfamily (MFS) profile" evidence="8">
    <location>
        <begin position="14"/>
        <end position="259"/>
    </location>
</feature>
<feature type="transmembrane region" description="Helical" evidence="6">
    <location>
        <begin position="180"/>
        <end position="199"/>
    </location>
</feature>
<dbReference type="GO" id="GO:0016020">
    <property type="term" value="C:membrane"/>
    <property type="evidence" value="ECO:0007669"/>
    <property type="project" value="UniProtKB-SubCell"/>
</dbReference>
<feature type="transmembrane region" description="Helical" evidence="6">
    <location>
        <begin position="108"/>
        <end position="129"/>
    </location>
</feature>
<evidence type="ECO:0000256" key="4">
    <source>
        <dbReference type="ARBA" id="ARBA00023136"/>
    </source>
</evidence>
<proteinExistence type="predicted"/>
<evidence type="ECO:0000313" key="10">
    <source>
        <dbReference type="Proteomes" id="UP000271241"/>
    </source>
</evidence>
<organism evidence="9 10">
    <name type="scientific">Thamnocephalis sphaerospora</name>
    <dbReference type="NCBI Taxonomy" id="78915"/>
    <lineage>
        <taxon>Eukaryota</taxon>
        <taxon>Fungi</taxon>
        <taxon>Fungi incertae sedis</taxon>
        <taxon>Zoopagomycota</taxon>
        <taxon>Zoopagomycotina</taxon>
        <taxon>Zoopagomycetes</taxon>
        <taxon>Zoopagales</taxon>
        <taxon>Sigmoideomycetaceae</taxon>
        <taxon>Thamnocephalis</taxon>
    </lineage>
</organism>
<dbReference type="PANTHER" id="PTHR21576">
    <property type="entry name" value="UNCHARACTERIZED NODULIN-LIKE PROTEIN"/>
    <property type="match status" value="1"/>
</dbReference>
<evidence type="ECO:0000256" key="5">
    <source>
        <dbReference type="SAM" id="MobiDB-lite"/>
    </source>
</evidence>
<evidence type="ECO:0000256" key="2">
    <source>
        <dbReference type="ARBA" id="ARBA00022692"/>
    </source>
</evidence>
<dbReference type="Pfam" id="PF07690">
    <property type="entry name" value="MFS_1"/>
    <property type="match status" value="1"/>
</dbReference>
<dbReference type="PANTHER" id="PTHR21576:SF158">
    <property type="entry name" value="RIBOSOMAL RNA-PROCESSING PROTEIN 12-LIKE CONSERVED DOMAIN-CONTAINING PROTEIN"/>
    <property type="match status" value="1"/>
</dbReference>
<dbReference type="GO" id="GO:0022857">
    <property type="term" value="F:transmembrane transporter activity"/>
    <property type="evidence" value="ECO:0007669"/>
    <property type="project" value="InterPro"/>
</dbReference>
<evidence type="ECO:0000313" key="9">
    <source>
        <dbReference type="EMBL" id="RKP05762.1"/>
    </source>
</evidence>
<dbReference type="OrthoDB" id="410267at2759"/>
<dbReference type="InterPro" id="IPR011701">
    <property type="entry name" value="MFS"/>
</dbReference>
<evidence type="ECO:0000259" key="8">
    <source>
        <dbReference type="PROSITE" id="PS50850"/>
    </source>
</evidence>
<keyword evidence="3 6" id="KW-1133">Transmembrane helix</keyword>
<dbReference type="SUPFAM" id="SSF103473">
    <property type="entry name" value="MFS general substrate transporter"/>
    <property type="match status" value="1"/>
</dbReference>
<keyword evidence="2 6" id="KW-0812">Transmembrane</keyword>
<keyword evidence="10" id="KW-1185">Reference proteome</keyword>
<dbReference type="InterPro" id="IPR036259">
    <property type="entry name" value="MFS_trans_sf"/>
</dbReference>
<comment type="subcellular location">
    <subcellularLocation>
        <location evidence="1">Membrane</location>
        <topology evidence="1">Multi-pass membrane protein</topology>
    </subcellularLocation>
</comment>
<accession>A0A4P9XJ51</accession>
<feature type="transmembrane region" description="Helical" evidence="6">
    <location>
        <begin position="52"/>
        <end position="71"/>
    </location>
</feature>
<feature type="transmembrane region" description="Helical" evidence="6">
    <location>
        <begin position="141"/>
        <end position="160"/>
    </location>
</feature>
<feature type="region of interest" description="Disordered" evidence="5">
    <location>
        <begin position="204"/>
        <end position="259"/>
    </location>
</feature>
<name>A0A4P9XJ51_9FUNG</name>
<feature type="transmembrane region" description="Helical" evidence="6">
    <location>
        <begin position="83"/>
        <end position="102"/>
    </location>
</feature>
<keyword evidence="4 6" id="KW-0472">Membrane</keyword>
<keyword evidence="7" id="KW-0732">Signal</keyword>
<dbReference type="EMBL" id="KZ993037">
    <property type="protein sequence ID" value="RKP05762.1"/>
    <property type="molecule type" value="Genomic_DNA"/>
</dbReference>
<feature type="compositionally biased region" description="Low complexity" evidence="5">
    <location>
        <begin position="234"/>
        <end position="249"/>
    </location>
</feature>
<dbReference type="PROSITE" id="PS50850">
    <property type="entry name" value="MFS"/>
    <property type="match status" value="1"/>
</dbReference>
<feature type="chain" id="PRO_5020844718" evidence="7">
    <location>
        <begin position="20"/>
        <end position="259"/>
    </location>
</feature>